<dbReference type="Gene3D" id="3.40.30.10">
    <property type="entry name" value="Glutaredoxin"/>
    <property type="match status" value="1"/>
</dbReference>
<feature type="domain" description="DUF6436" evidence="1">
    <location>
        <begin position="53"/>
        <end position="186"/>
    </location>
</feature>
<dbReference type="InterPro" id="IPR036249">
    <property type="entry name" value="Thioredoxin-like_sf"/>
</dbReference>
<gene>
    <name evidence="2" type="ORF">SAMN04488109_4253</name>
</gene>
<dbReference type="Pfam" id="PF20029">
    <property type="entry name" value="DUF6436"/>
    <property type="match status" value="1"/>
</dbReference>
<evidence type="ECO:0000259" key="1">
    <source>
        <dbReference type="Pfam" id="PF20029"/>
    </source>
</evidence>
<dbReference type="InterPro" id="IPR045494">
    <property type="entry name" value="DUF6436"/>
</dbReference>
<name>A0A1M5TSV2_9BACT</name>
<dbReference type="RefSeq" id="WP_073137985.1">
    <property type="nucleotide sequence ID" value="NZ_FQWQ01000003.1"/>
</dbReference>
<evidence type="ECO:0000313" key="2">
    <source>
        <dbReference type="EMBL" id="SHH53751.1"/>
    </source>
</evidence>
<evidence type="ECO:0000313" key="3">
    <source>
        <dbReference type="Proteomes" id="UP000184212"/>
    </source>
</evidence>
<protein>
    <recommendedName>
        <fullName evidence="1">DUF6436 domain-containing protein</fullName>
    </recommendedName>
</protein>
<dbReference type="EMBL" id="FQWQ01000003">
    <property type="protein sequence ID" value="SHH53751.1"/>
    <property type="molecule type" value="Genomic_DNA"/>
</dbReference>
<keyword evidence="3" id="KW-1185">Reference proteome</keyword>
<dbReference type="AlphaFoldDB" id="A0A1M5TSV2"/>
<organism evidence="2 3">
    <name type="scientific">Chryseolinea serpens</name>
    <dbReference type="NCBI Taxonomy" id="947013"/>
    <lineage>
        <taxon>Bacteria</taxon>
        <taxon>Pseudomonadati</taxon>
        <taxon>Bacteroidota</taxon>
        <taxon>Cytophagia</taxon>
        <taxon>Cytophagales</taxon>
        <taxon>Fulvivirgaceae</taxon>
        <taxon>Chryseolinea</taxon>
    </lineage>
</organism>
<dbReference type="STRING" id="947013.SAMN04488109_4253"/>
<sequence length="203" mass="22848">MKKVALIIILSGIVVAIGGIFWYQEMQYLAPTPVPAGYQVIHPEELIQYDTALLPQQHKKPKLLHFFSPECPCSRFNLKHFQALRKEYSQEIDFYVVVDSEDKVEPAKGLISDGVTIVVDSSKKLAKACGVYSTPQAAIIQTSNRLYFRGNYNRSRYCTNKESNFVQMALDSLVANKRPPLFNELAIQSYGCSIPTTEAPVIQ</sequence>
<dbReference type="Proteomes" id="UP000184212">
    <property type="component" value="Unassembled WGS sequence"/>
</dbReference>
<dbReference type="SUPFAM" id="SSF52833">
    <property type="entry name" value="Thioredoxin-like"/>
    <property type="match status" value="1"/>
</dbReference>
<accession>A0A1M5TSV2</accession>
<dbReference type="OrthoDB" id="8897581at2"/>
<reference evidence="2 3" key="1">
    <citation type="submission" date="2016-11" db="EMBL/GenBank/DDBJ databases">
        <authorList>
            <person name="Jaros S."/>
            <person name="Januszkiewicz K."/>
            <person name="Wedrychowicz H."/>
        </authorList>
    </citation>
    <scope>NUCLEOTIDE SEQUENCE [LARGE SCALE GENOMIC DNA]</scope>
    <source>
        <strain evidence="2 3">DSM 24574</strain>
    </source>
</reference>
<proteinExistence type="predicted"/>